<organism evidence="1 2">
    <name type="scientific">Mycobacterium phage Wamburgrxpress</name>
    <dbReference type="NCBI Taxonomy" id="2315617"/>
    <lineage>
        <taxon>Viruses</taxon>
        <taxon>Duplodnaviria</taxon>
        <taxon>Heunggongvirae</taxon>
        <taxon>Uroviricota</taxon>
        <taxon>Caudoviricetes</taxon>
        <taxon>Vilmaviridae</taxon>
        <taxon>Lclasvirinae</taxon>
        <taxon>Bronvirus</taxon>
        <taxon>Bronvirus joedirt</taxon>
        <taxon>Mycobacterium virus JoeDirt</taxon>
    </lineage>
</organism>
<evidence type="ECO:0000313" key="2">
    <source>
        <dbReference type="Proteomes" id="UP000267267"/>
    </source>
</evidence>
<name>A0A386KAG1_9CAUD</name>
<evidence type="ECO:0000313" key="1">
    <source>
        <dbReference type="EMBL" id="AYD82243.1"/>
    </source>
</evidence>
<reference evidence="1 2" key="1">
    <citation type="submission" date="2018-08" db="EMBL/GenBank/DDBJ databases">
        <authorList>
            <person name="Hellinger R.D."/>
            <person name="Sparks H.E."/>
            <person name="Pedulla M.L."/>
            <person name="Garlena R.A."/>
            <person name="Russell D.A."/>
            <person name="Pope W.H."/>
            <person name="Jacobs-Sera D."/>
            <person name="Hatfull G.F."/>
        </authorList>
    </citation>
    <scope>NUCLEOTIDE SEQUENCE [LARGE SCALE GENOMIC DNA]</scope>
</reference>
<sequence>MSDTYEYNPISVEKEILTTVNEISQGVISAREAHEQKLKTEREYKRAYARAFMAHKGPQTEKKVAANIVPEVMDAEDQRDAWAVAYEYAKDNNRALSAKLDAIRSVGASVRQAYANAGRGEW</sequence>
<protein>
    <submittedName>
        <fullName evidence="1">Uncharacterized protein</fullName>
    </submittedName>
</protein>
<gene>
    <name evidence="1" type="primary">63</name>
    <name evidence="1" type="ORF">SEA_WAMBURGRXPRESS_64</name>
</gene>
<proteinExistence type="predicted"/>
<dbReference type="Proteomes" id="UP000267267">
    <property type="component" value="Segment"/>
</dbReference>
<dbReference type="EMBL" id="MH744425">
    <property type="protein sequence ID" value="AYD82243.1"/>
    <property type="molecule type" value="Genomic_DNA"/>
</dbReference>
<accession>A0A386KAG1</accession>